<dbReference type="EC" id="2.4.1.-" evidence="4"/>
<dbReference type="SUPFAM" id="SSF53756">
    <property type="entry name" value="UDP-Glycosyltransferase/glycogen phosphorylase"/>
    <property type="match status" value="1"/>
</dbReference>
<dbReference type="InterPro" id="IPR058980">
    <property type="entry name" value="Glyco_transf_N"/>
</dbReference>
<dbReference type="FunFam" id="3.40.50.2000:FF:000055">
    <property type="entry name" value="Glycosyltransferase"/>
    <property type="match status" value="1"/>
</dbReference>
<dbReference type="Pfam" id="PF00201">
    <property type="entry name" value="UDPGT"/>
    <property type="match status" value="1"/>
</dbReference>
<dbReference type="Pfam" id="PF26168">
    <property type="entry name" value="Glyco_transf_N"/>
    <property type="match status" value="1"/>
</dbReference>
<organism evidence="6 7">
    <name type="scientific">Canna indica</name>
    <name type="common">Indian-shot</name>
    <dbReference type="NCBI Taxonomy" id="4628"/>
    <lineage>
        <taxon>Eukaryota</taxon>
        <taxon>Viridiplantae</taxon>
        <taxon>Streptophyta</taxon>
        <taxon>Embryophyta</taxon>
        <taxon>Tracheophyta</taxon>
        <taxon>Spermatophyta</taxon>
        <taxon>Magnoliopsida</taxon>
        <taxon>Liliopsida</taxon>
        <taxon>Zingiberales</taxon>
        <taxon>Cannaceae</taxon>
        <taxon>Canna</taxon>
    </lineage>
</organism>
<dbReference type="InterPro" id="IPR002213">
    <property type="entry name" value="UDP_glucos_trans"/>
</dbReference>
<dbReference type="PROSITE" id="PS00375">
    <property type="entry name" value="UDPGT"/>
    <property type="match status" value="1"/>
</dbReference>
<evidence type="ECO:0000256" key="1">
    <source>
        <dbReference type="ARBA" id="ARBA00009995"/>
    </source>
</evidence>
<evidence type="ECO:0000256" key="2">
    <source>
        <dbReference type="ARBA" id="ARBA00022679"/>
    </source>
</evidence>
<dbReference type="Proteomes" id="UP001327560">
    <property type="component" value="Chromosome 5"/>
</dbReference>
<evidence type="ECO:0000259" key="5">
    <source>
        <dbReference type="Pfam" id="PF26168"/>
    </source>
</evidence>
<gene>
    <name evidence="6" type="ORF">Cni_G17469</name>
</gene>
<evidence type="ECO:0000256" key="4">
    <source>
        <dbReference type="RuleBase" id="RU362057"/>
    </source>
</evidence>
<dbReference type="PANTHER" id="PTHR11926">
    <property type="entry name" value="GLUCOSYL/GLUCURONOSYL TRANSFERASES"/>
    <property type="match status" value="1"/>
</dbReference>
<dbReference type="Gene3D" id="3.40.50.2000">
    <property type="entry name" value="Glycogen Phosphorylase B"/>
    <property type="match status" value="2"/>
</dbReference>
<dbReference type="EMBL" id="CP136894">
    <property type="protein sequence ID" value="WOL08716.1"/>
    <property type="molecule type" value="Genomic_DNA"/>
</dbReference>
<reference evidence="6 7" key="1">
    <citation type="submission" date="2023-10" db="EMBL/GenBank/DDBJ databases">
        <title>Chromosome-scale genome assembly provides insights into flower coloration mechanisms of Canna indica.</title>
        <authorList>
            <person name="Li C."/>
        </authorList>
    </citation>
    <scope>NUCLEOTIDE SEQUENCE [LARGE SCALE GENOMIC DNA]</scope>
    <source>
        <tissue evidence="6">Flower</tissue>
    </source>
</reference>
<dbReference type="PANTHER" id="PTHR11926:SF774">
    <property type="entry name" value="UDP-GLYCOSYLTRANSFERASE 85A1-RELATED"/>
    <property type="match status" value="1"/>
</dbReference>
<feature type="domain" description="Glycosyltransferase N-terminal" evidence="5">
    <location>
        <begin position="18"/>
        <end position="158"/>
    </location>
</feature>
<keyword evidence="3" id="KW-0328">Glycosyltransferase</keyword>
<evidence type="ECO:0000313" key="6">
    <source>
        <dbReference type="EMBL" id="WOL08716.1"/>
    </source>
</evidence>
<accession>A0AAQ3QGM3</accession>
<keyword evidence="7" id="KW-1185">Reference proteome</keyword>
<keyword evidence="2 3" id="KW-0808">Transferase</keyword>
<dbReference type="InterPro" id="IPR035595">
    <property type="entry name" value="UDP_glycos_trans_CS"/>
</dbReference>
<sequence length="494" mass="54872">MWIGDQKDRREMASTRTHVVCMPSPAQGHINAMLKFAKVLHSKGFFITFVNSEFNHNRVLKSKGPSALDGLPDFRFATIPDGLPPSDLDKNQSGPVLCTSMKKTCSAPFTKLLTALDDPSSGVPPVACVISDFICSFTLDATTAMAIPNIYFCSFSACGFMGVFYYKDLMERGIIPLKSEEDLRNGYLDTAIDWIPGMPKLRLKDLTSFLRTANQEDLMLNFFTGEGQASLQATAIIFNTFHELEAPVIEALSSMLPPIYDIGPLHLLPQHIPNGSFSPIGGVDLWRGDSSCMKWLDEKEPGSVLYVNFGSLIEITNEQFIEFAWGLANSGCEFLWVIRYDLVKGSAAVLPKEFCAETNGRRFITSWCVQEEVLSHAAIGGFLTHCGWNSTLESISAGVPMICWPFFADQQTNCKYVCSEWGIGVEIDADVKREEVAMLIKEVMEGEKGKKMKRKVLEWKEKAVEAAKPGGTSWKNLEMVIDKEIMKKKSTNVA</sequence>
<dbReference type="AlphaFoldDB" id="A0AAQ3QGM3"/>
<dbReference type="GO" id="GO:0080044">
    <property type="term" value="F:quercetin 7-O-glucosyltransferase activity"/>
    <property type="evidence" value="ECO:0007669"/>
    <property type="project" value="TreeGrafter"/>
</dbReference>
<name>A0AAQ3QGM3_9LILI</name>
<dbReference type="GO" id="GO:0080043">
    <property type="term" value="F:quercetin 3-O-glucosyltransferase activity"/>
    <property type="evidence" value="ECO:0007669"/>
    <property type="project" value="TreeGrafter"/>
</dbReference>
<comment type="similarity">
    <text evidence="1 3">Belongs to the UDP-glycosyltransferase family.</text>
</comment>
<protein>
    <recommendedName>
        <fullName evidence="4">Glycosyltransferase</fullName>
        <ecNumber evidence="4">2.4.1.-</ecNumber>
    </recommendedName>
</protein>
<proteinExistence type="inferred from homology"/>
<dbReference type="FunFam" id="3.40.50.2000:FF:000027">
    <property type="entry name" value="Glycosyltransferase"/>
    <property type="match status" value="1"/>
</dbReference>
<evidence type="ECO:0000256" key="3">
    <source>
        <dbReference type="RuleBase" id="RU003718"/>
    </source>
</evidence>
<evidence type="ECO:0000313" key="7">
    <source>
        <dbReference type="Proteomes" id="UP001327560"/>
    </source>
</evidence>
<dbReference type="CDD" id="cd03784">
    <property type="entry name" value="GT1_Gtf-like"/>
    <property type="match status" value="1"/>
</dbReference>